<keyword evidence="9" id="KW-1185">Reference proteome</keyword>
<evidence type="ECO:0000313" key="8">
    <source>
        <dbReference type="EMBL" id="KAI7842709.1"/>
    </source>
</evidence>
<dbReference type="AlphaFoldDB" id="A0AAD5DUL7"/>
<evidence type="ECO:0000256" key="1">
    <source>
        <dbReference type="ARBA" id="ARBA00007905"/>
    </source>
</evidence>
<accession>A0AAD5DUL7</accession>
<dbReference type="EMBL" id="JADXDR010000049">
    <property type="protein sequence ID" value="KAI7842709.1"/>
    <property type="molecule type" value="Genomic_DNA"/>
</dbReference>
<dbReference type="Gene3D" id="3.20.20.100">
    <property type="entry name" value="NADP-dependent oxidoreductase domain"/>
    <property type="match status" value="1"/>
</dbReference>
<feature type="domain" description="NADP-dependent oxidoreductase" evidence="7">
    <location>
        <begin position="18"/>
        <end position="172"/>
    </location>
</feature>
<name>A0AAD5DUL7_9CHLO</name>
<evidence type="ECO:0000313" key="9">
    <source>
        <dbReference type="Proteomes" id="UP001205105"/>
    </source>
</evidence>
<dbReference type="Proteomes" id="UP001205105">
    <property type="component" value="Unassembled WGS sequence"/>
</dbReference>
<evidence type="ECO:0000259" key="7">
    <source>
        <dbReference type="Pfam" id="PF00248"/>
    </source>
</evidence>
<dbReference type="GO" id="GO:0016616">
    <property type="term" value="F:oxidoreductase activity, acting on the CH-OH group of donors, NAD or NADP as acceptor"/>
    <property type="evidence" value="ECO:0007669"/>
    <property type="project" value="UniProtKB-ARBA"/>
</dbReference>
<keyword evidence="3" id="KW-0560">Oxidoreductase</keyword>
<organism evidence="8 9">
    <name type="scientific">Chlorella ohadii</name>
    <dbReference type="NCBI Taxonomy" id="2649997"/>
    <lineage>
        <taxon>Eukaryota</taxon>
        <taxon>Viridiplantae</taxon>
        <taxon>Chlorophyta</taxon>
        <taxon>core chlorophytes</taxon>
        <taxon>Trebouxiophyceae</taxon>
        <taxon>Chlorellales</taxon>
        <taxon>Chlorellaceae</taxon>
        <taxon>Chlorella clade</taxon>
        <taxon>Chlorella</taxon>
    </lineage>
</organism>
<evidence type="ECO:0000256" key="5">
    <source>
        <dbReference type="PIRSR" id="PIRSR000097-2"/>
    </source>
</evidence>
<evidence type="ECO:0000256" key="2">
    <source>
        <dbReference type="ARBA" id="ARBA00022857"/>
    </source>
</evidence>
<comment type="similarity">
    <text evidence="1">Belongs to the aldo/keto reductase family.</text>
</comment>
<protein>
    <recommendedName>
        <fullName evidence="7">NADP-dependent oxidoreductase domain-containing protein</fullName>
    </recommendedName>
</protein>
<dbReference type="InterPro" id="IPR023210">
    <property type="entry name" value="NADP_OxRdtase_dom"/>
</dbReference>
<keyword evidence="2" id="KW-0521">NADP</keyword>
<proteinExistence type="inferred from homology"/>
<feature type="site" description="Lowers pKa of active site Tyr" evidence="6">
    <location>
        <position position="79"/>
    </location>
</feature>
<feature type="active site" description="Proton donor" evidence="4">
    <location>
        <position position="51"/>
    </location>
</feature>
<dbReference type="PANTHER" id="PTHR43827:SF3">
    <property type="entry name" value="NADP-DEPENDENT OXIDOREDUCTASE DOMAIN-CONTAINING PROTEIN"/>
    <property type="match status" value="1"/>
</dbReference>
<dbReference type="InterPro" id="IPR018170">
    <property type="entry name" value="Aldo/ket_reductase_CS"/>
</dbReference>
<evidence type="ECO:0000256" key="3">
    <source>
        <dbReference type="ARBA" id="ARBA00023002"/>
    </source>
</evidence>
<dbReference type="PRINTS" id="PR00069">
    <property type="entry name" value="ALDKETRDTASE"/>
</dbReference>
<evidence type="ECO:0000256" key="4">
    <source>
        <dbReference type="PIRSR" id="PIRSR000097-1"/>
    </source>
</evidence>
<dbReference type="PROSITE" id="PS00798">
    <property type="entry name" value="ALDOKETO_REDUCTASE_1"/>
    <property type="match status" value="1"/>
</dbReference>
<dbReference type="InterPro" id="IPR020471">
    <property type="entry name" value="AKR"/>
</dbReference>
<evidence type="ECO:0000256" key="6">
    <source>
        <dbReference type="PIRSR" id="PIRSR000097-3"/>
    </source>
</evidence>
<gene>
    <name evidence="8" type="ORF">COHA_003640</name>
</gene>
<dbReference type="InterPro" id="IPR036812">
    <property type="entry name" value="NAD(P)_OxRdtase_dom_sf"/>
</dbReference>
<dbReference type="PIRSF" id="PIRSF000097">
    <property type="entry name" value="AKR"/>
    <property type="match status" value="1"/>
</dbReference>
<dbReference type="PANTHER" id="PTHR43827">
    <property type="entry name" value="2,5-DIKETO-D-GLUCONIC ACID REDUCTASE"/>
    <property type="match status" value="1"/>
</dbReference>
<feature type="binding site" evidence="5">
    <location>
        <position position="111"/>
    </location>
    <ligand>
        <name>substrate</name>
    </ligand>
</feature>
<reference evidence="8" key="1">
    <citation type="submission" date="2020-11" db="EMBL/GenBank/DDBJ databases">
        <title>Chlorella ohadii genome sequencing and assembly.</title>
        <authorList>
            <person name="Murik O."/>
            <person name="Treves H."/>
            <person name="Kedem I."/>
            <person name="Shotland Y."/>
            <person name="Kaplan A."/>
        </authorList>
    </citation>
    <scope>NUCLEOTIDE SEQUENCE</scope>
    <source>
        <strain evidence="8">1</strain>
    </source>
</reference>
<dbReference type="Pfam" id="PF00248">
    <property type="entry name" value="Aldo_ket_red"/>
    <property type="match status" value="1"/>
</dbReference>
<dbReference type="SUPFAM" id="SSF51430">
    <property type="entry name" value="NAD(P)-linked oxidoreductase"/>
    <property type="match status" value="1"/>
</dbReference>
<sequence>MPLPATIPLPGGLAMPAIGLGTFRSRGQEAADAVGWALAAGYRHIDTASIYKNEEEVGAAIRASGIPREQASQLFITSKVSPYQQGTEAATAACEASLRLLGTYIDLMLVHWPGVAKVDAASPDNAALRRQTWRVLEQFQRQGQLRAIGVSNYELRHLEELLQYAEIKPGVLLRGCGVLPKSVQRQRIEEVAPSRLAECGELSPEGLAALDALEEQQQCKYCWDPSAIA</sequence>
<comment type="caution">
    <text evidence="8">The sequence shown here is derived from an EMBL/GenBank/DDBJ whole genome shotgun (WGS) entry which is preliminary data.</text>
</comment>